<evidence type="ECO:0000313" key="1">
    <source>
        <dbReference type="EMBL" id="KAE8022501.1"/>
    </source>
</evidence>
<proteinExistence type="predicted"/>
<name>A0A5N6R1B1_9ROSI</name>
<dbReference type="AlphaFoldDB" id="A0A5N6R1B1"/>
<reference evidence="1 2" key="1">
    <citation type="submission" date="2019-06" db="EMBL/GenBank/DDBJ databases">
        <title>A chromosomal-level reference genome of Carpinus fangiana (Coryloideae, Betulaceae).</title>
        <authorList>
            <person name="Yang X."/>
            <person name="Wang Z."/>
            <person name="Zhang L."/>
            <person name="Hao G."/>
            <person name="Liu J."/>
            <person name="Yang Y."/>
        </authorList>
    </citation>
    <scope>NUCLEOTIDE SEQUENCE [LARGE SCALE GENOMIC DNA]</scope>
    <source>
        <strain evidence="1">Cfa_2016G</strain>
        <tissue evidence="1">Leaf</tissue>
    </source>
</reference>
<gene>
    <name evidence="1" type="ORF">FH972_008294</name>
</gene>
<dbReference type="Proteomes" id="UP000327013">
    <property type="component" value="Chromosome 3"/>
</dbReference>
<organism evidence="1 2">
    <name type="scientific">Carpinus fangiana</name>
    <dbReference type="NCBI Taxonomy" id="176857"/>
    <lineage>
        <taxon>Eukaryota</taxon>
        <taxon>Viridiplantae</taxon>
        <taxon>Streptophyta</taxon>
        <taxon>Embryophyta</taxon>
        <taxon>Tracheophyta</taxon>
        <taxon>Spermatophyta</taxon>
        <taxon>Magnoliopsida</taxon>
        <taxon>eudicotyledons</taxon>
        <taxon>Gunneridae</taxon>
        <taxon>Pentapetalae</taxon>
        <taxon>rosids</taxon>
        <taxon>fabids</taxon>
        <taxon>Fagales</taxon>
        <taxon>Betulaceae</taxon>
        <taxon>Carpinus</taxon>
    </lineage>
</organism>
<protein>
    <submittedName>
        <fullName evidence="1">Uncharacterized protein</fullName>
    </submittedName>
</protein>
<keyword evidence="2" id="KW-1185">Reference proteome</keyword>
<sequence length="60" mass="6987">MRPITLSNSHPKCKGWGWPDGDFFGKEKCNLDIHSHTAKEITQQQDSIFKERNQTYPNPK</sequence>
<accession>A0A5N6R1B1</accession>
<evidence type="ECO:0000313" key="2">
    <source>
        <dbReference type="Proteomes" id="UP000327013"/>
    </source>
</evidence>
<dbReference type="EMBL" id="CM017323">
    <property type="protein sequence ID" value="KAE8022501.1"/>
    <property type="molecule type" value="Genomic_DNA"/>
</dbReference>